<dbReference type="SUPFAM" id="SSF46689">
    <property type="entry name" value="Homeodomain-like"/>
    <property type="match status" value="2"/>
</dbReference>
<reference evidence="5" key="1">
    <citation type="submission" date="2022-01" db="EMBL/GenBank/DDBJ databases">
        <title>Collection of gut derived symbiotic bacterial strains cultured from healthy donors.</title>
        <authorList>
            <person name="Lin H."/>
            <person name="Kohout C."/>
            <person name="Waligurski E."/>
            <person name="Pamer E.G."/>
        </authorList>
    </citation>
    <scope>NUCLEOTIDE SEQUENCE</scope>
    <source>
        <strain evidence="5">DFI.5.49</strain>
    </source>
</reference>
<dbReference type="PRINTS" id="PR00032">
    <property type="entry name" value="HTHARAC"/>
</dbReference>
<accession>A0AAE3EXU0</accession>
<proteinExistence type="predicted"/>
<dbReference type="SUPFAM" id="SSF51215">
    <property type="entry name" value="Regulatory protein AraC"/>
    <property type="match status" value="1"/>
</dbReference>
<sequence>MKDYGIYEKVKLNGIVPGRLIRHTRADSAIIKSHWHQELEINTVFEGSSRFFINGRIEDVTPSHVVVINSREVHSSIPFFPQGGICVTGVTIQISYDFLKKVIPDYDNCYFILNNMAERKIQLLLEEMNKKCKTQDAAYMNIYAIKQICEIVYILATECCMKREKFEATSSESFQRFEHVLNYVHENYSSNLKTSEVAERFFFSKEYFCRLFKKNTGMTFNQYVTQCRVIHAEQLLKDTNTRISEIAQEVGFSDEGSFIAQFKKYYSKTPGNYRKMITKNPFYD</sequence>
<dbReference type="InterPro" id="IPR014710">
    <property type="entry name" value="RmlC-like_jellyroll"/>
</dbReference>
<dbReference type="PROSITE" id="PS00041">
    <property type="entry name" value="HTH_ARAC_FAMILY_1"/>
    <property type="match status" value="1"/>
</dbReference>
<organism evidence="5 6">
    <name type="scientific">Fusicatenibacter saccharivorans</name>
    <dbReference type="NCBI Taxonomy" id="1150298"/>
    <lineage>
        <taxon>Bacteria</taxon>
        <taxon>Bacillati</taxon>
        <taxon>Bacillota</taxon>
        <taxon>Clostridia</taxon>
        <taxon>Lachnospirales</taxon>
        <taxon>Lachnospiraceae</taxon>
        <taxon>Fusicatenibacter</taxon>
    </lineage>
</organism>
<evidence type="ECO:0000313" key="6">
    <source>
        <dbReference type="Proteomes" id="UP001199915"/>
    </source>
</evidence>
<dbReference type="AlphaFoldDB" id="A0AAE3EXU0"/>
<evidence type="ECO:0000313" key="5">
    <source>
        <dbReference type="EMBL" id="MCG4763990.1"/>
    </source>
</evidence>
<evidence type="ECO:0000256" key="3">
    <source>
        <dbReference type="ARBA" id="ARBA00023163"/>
    </source>
</evidence>
<evidence type="ECO:0000256" key="1">
    <source>
        <dbReference type="ARBA" id="ARBA00023015"/>
    </source>
</evidence>
<comment type="caution">
    <text evidence="5">The sequence shown here is derived from an EMBL/GenBank/DDBJ whole genome shotgun (WGS) entry which is preliminary data.</text>
</comment>
<evidence type="ECO:0000256" key="2">
    <source>
        <dbReference type="ARBA" id="ARBA00023125"/>
    </source>
</evidence>
<dbReference type="GO" id="GO:0003700">
    <property type="term" value="F:DNA-binding transcription factor activity"/>
    <property type="evidence" value="ECO:0007669"/>
    <property type="project" value="InterPro"/>
</dbReference>
<dbReference type="InterPro" id="IPR020449">
    <property type="entry name" value="Tscrpt_reg_AraC-type_HTH"/>
</dbReference>
<keyword evidence="1" id="KW-0805">Transcription regulation</keyword>
<dbReference type="Pfam" id="PF02311">
    <property type="entry name" value="AraC_binding"/>
    <property type="match status" value="1"/>
</dbReference>
<dbReference type="RefSeq" id="WP_118660050.1">
    <property type="nucleotide sequence ID" value="NZ_JAAINX010000008.1"/>
</dbReference>
<dbReference type="InterPro" id="IPR018062">
    <property type="entry name" value="HTH_AraC-typ_CS"/>
</dbReference>
<keyword evidence="3" id="KW-0804">Transcription</keyword>
<dbReference type="EMBL" id="JAKNFS010000001">
    <property type="protein sequence ID" value="MCG4763990.1"/>
    <property type="molecule type" value="Genomic_DNA"/>
</dbReference>
<dbReference type="Pfam" id="PF12833">
    <property type="entry name" value="HTH_18"/>
    <property type="match status" value="1"/>
</dbReference>
<dbReference type="Proteomes" id="UP001199915">
    <property type="component" value="Unassembled WGS sequence"/>
</dbReference>
<dbReference type="PANTHER" id="PTHR43280">
    <property type="entry name" value="ARAC-FAMILY TRANSCRIPTIONAL REGULATOR"/>
    <property type="match status" value="1"/>
</dbReference>
<dbReference type="GO" id="GO:0043565">
    <property type="term" value="F:sequence-specific DNA binding"/>
    <property type="evidence" value="ECO:0007669"/>
    <property type="project" value="InterPro"/>
</dbReference>
<dbReference type="PROSITE" id="PS01124">
    <property type="entry name" value="HTH_ARAC_FAMILY_2"/>
    <property type="match status" value="1"/>
</dbReference>
<dbReference type="Gene3D" id="1.10.10.60">
    <property type="entry name" value="Homeodomain-like"/>
    <property type="match status" value="2"/>
</dbReference>
<gene>
    <name evidence="5" type="ORF">L0N21_00420</name>
</gene>
<evidence type="ECO:0000259" key="4">
    <source>
        <dbReference type="PROSITE" id="PS01124"/>
    </source>
</evidence>
<dbReference type="Gene3D" id="2.60.120.10">
    <property type="entry name" value="Jelly Rolls"/>
    <property type="match status" value="1"/>
</dbReference>
<dbReference type="SMART" id="SM00342">
    <property type="entry name" value="HTH_ARAC"/>
    <property type="match status" value="1"/>
</dbReference>
<dbReference type="PANTHER" id="PTHR43280:SF10">
    <property type="entry name" value="REGULATORY PROTEIN POCR"/>
    <property type="match status" value="1"/>
</dbReference>
<dbReference type="InterPro" id="IPR018060">
    <property type="entry name" value="HTH_AraC"/>
</dbReference>
<dbReference type="InterPro" id="IPR009057">
    <property type="entry name" value="Homeodomain-like_sf"/>
</dbReference>
<feature type="domain" description="HTH araC/xylS-type" evidence="4">
    <location>
        <begin position="178"/>
        <end position="276"/>
    </location>
</feature>
<name>A0AAE3EXU0_9FIRM</name>
<dbReference type="InterPro" id="IPR037923">
    <property type="entry name" value="HTH-like"/>
</dbReference>
<dbReference type="InterPro" id="IPR003313">
    <property type="entry name" value="AraC-bd"/>
</dbReference>
<protein>
    <submittedName>
        <fullName evidence="5">AraC family transcriptional regulator</fullName>
    </submittedName>
</protein>
<keyword evidence="2" id="KW-0238">DNA-binding</keyword>